<evidence type="ECO:0000256" key="10">
    <source>
        <dbReference type="ARBA" id="ARBA00048167"/>
    </source>
</evidence>
<protein>
    <recommendedName>
        <fullName evidence="6">Alpha N-terminal protein methyltransferase 1</fullName>
        <ecNumber evidence="5">2.1.1.244</ecNumber>
    </recommendedName>
    <alternativeName>
        <fullName evidence="7">X-Pro-Lys N-terminal protein methyltransferase 1</fullName>
    </alternativeName>
</protein>
<evidence type="ECO:0000256" key="7">
    <source>
        <dbReference type="ARBA" id="ARBA00043129"/>
    </source>
</evidence>
<dbReference type="GO" id="GO:0005737">
    <property type="term" value="C:cytoplasm"/>
    <property type="evidence" value="ECO:0007669"/>
    <property type="project" value="TreeGrafter"/>
</dbReference>
<keyword evidence="4 11" id="KW-0949">S-adenosyl-L-methionine</keyword>
<dbReference type="PANTHER" id="PTHR12753:SF0">
    <property type="entry name" value="ALPHA N-TERMINAL PROTEIN METHYLTRANSFERASE 1"/>
    <property type="match status" value="1"/>
</dbReference>
<dbReference type="GO" id="GO:0071885">
    <property type="term" value="F:N-terminal protein N-methyltransferase activity"/>
    <property type="evidence" value="ECO:0007669"/>
    <property type="project" value="UniProtKB-EC"/>
</dbReference>
<name>A0AA40BZV0_9PEZI</name>
<dbReference type="SUPFAM" id="SSF53335">
    <property type="entry name" value="S-adenosyl-L-methionine-dependent methyltransferases"/>
    <property type="match status" value="1"/>
</dbReference>
<dbReference type="Gene3D" id="3.40.50.150">
    <property type="entry name" value="Vaccinia Virus protein VP39"/>
    <property type="match status" value="1"/>
</dbReference>
<organism evidence="12 13">
    <name type="scientific">Immersiella caudata</name>
    <dbReference type="NCBI Taxonomy" id="314043"/>
    <lineage>
        <taxon>Eukaryota</taxon>
        <taxon>Fungi</taxon>
        <taxon>Dikarya</taxon>
        <taxon>Ascomycota</taxon>
        <taxon>Pezizomycotina</taxon>
        <taxon>Sordariomycetes</taxon>
        <taxon>Sordariomycetidae</taxon>
        <taxon>Sordariales</taxon>
        <taxon>Lasiosphaeriaceae</taxon>
        <taxon>Immersiella</taxon>
    </lineage>
</organism>
<evidence type="ECO:0000256" key="2">
    <source>
        <dbReference type="ARBA" id="ARBA00022603"/>
    </source>
</evidence>
<dbReference type="EMBL" id="JAULSU010000004">
    <property type="protein sequence ID" value="KAK0619580.1"/>
    <property type="molecule type" value="Genomic_DNA"/>
</dbReference>
<dbReference type="EC" id="2.1.1.244" evidence="5"/>
<accession>A0AA40BZV0</accession>
<reference evidence="12" key="1">
    <citation type="submission" date="2023-06" db="EMBL/GenBank/DDBJ databases">
        <title>Genome-scale phylogeny and comparative genomics of the fungal order Sordariales.</title>
        <authorList>
            <consortium name="Lawrence Berkeley National Laboratory"/>
            <person name="Hensen N."/>
            <person name="Bonometti L."/>
            <person name="Westerberg I."/>
            <person name="Brannstrom I.O."/>
            <person name="Guillou S."/>
            <person name="Cros-Aarteil S."/>
            <person name="Calhoun S."/>
            <person name="Haridas S."/>
            <person name="Kuo A."/>
            <person name="Mondo S."/>
            <person name="Pangilinan J."/>
            <person name="Riley R."/>
            <person name="Labutti K."/>
            <person name="Andreopoulos B."/>
            <person name="Lipzen A."/>
            <person name="Chen C."/>
            <person name="Yanf M."/>
            <person name="Daum C."/>
            <person name="Ng V."/>
            <person name="Clum A."/>
            <person name="Steindorff A."/>
            <person name="Ohm R."/>
            <person name="Martin F."/>
            <person name="Silar P."/>
            <person name="Natvig D."/>
            <person name="Lalanne C."/>
            <person name="Gautier V."/>
            <person name="Ament-Velasquez S.L."/>
            <person name="Kruys A."/>
            <person name="Hutchinson M.I."/>
            <person name="Powell A.J."/>
            <person name="Barry K."/>
            <person name="Miller A.N."/>
            <person name="Grigoriev I.V."/>
            <person name="Debuchy R."/>
            <person name="Gladieux P."/>
            <person name="Thoren M.H."/>
            <person name="Johannesson H."/>
        </authorList>
    </citation>
    <scope>NUCLEOTIDE SEQUENCE</scope>
    <source>
        <strain evidence="12">CBS 606.72</strain>
    </source>
</reference>
<feature type="binding site" evidence="11">
    <location>
        <position position="113"/>
    </location>
    <ligand>
        <name>S-adenosyl-L-methionine</name>
        <dbReference type="ChEBI" id="CHEBI:59789"/>
    </ligand>
</feature>
<dbReference type="InterPro" id="IPR029063">
    <property type="entry name" value="SAM-dependent_MTases_sf"/>
</dbReference>
<sequence length="205" mass="22260">MFNPAREYWEGDNTDVDGMLGGIPSMVSFSHVSKLGIGKKNGWRTVASALEGRGGGGGGAIDFVTDGQQNAAAPVAKFVAPLEEVTGERSVFNVGLEDWLPSEGTVYDLIWLQWCVGYLADEQLVAFRKRCEEALNVDGGVMVVKENFSTSGADALDEVDWVVTRVDSTFLRLFDEAGWRVIRTETQKGFSYAFKPRDAPGAGPL</sequence>
<evidence type="ECO:0000313" key="12">
    <source>
        <dbReference type="EMBL" id="KAK0619580.1"/>
    </source>
</evidence>
<evidence type="ECO:0000256" key="4">
    <source>
        <dbReference type="ARBA" id="ARBA00022691"/>
    </source>
</evidence>
<comment type="caution">
    <text evidence="12">The sequence shown here is derived from an EMBL/GenBank/DDBJ whole genome shotgun (WGS) entry which is preliminary data.</text>
</comment>
<dbReference type="PIRSF" id="PIRSF016958">
    <property type="entry name" value="DUF858_MeTrfase_lik"/>
    <property type="match status" value="1"/>
</dbReference>
<comment type="catalytic activity">
    <reaction evidence="10">
        <text>N-terminal L-alanyl-L-prolyl-L-lysyl-[protein] + 3 S-adenosyl-L-methionine = N-terminal N,N,N-trimethyl-L-alanyl-L-prolyl-L-lysyl-[protein] + 3 S-adenosyl-L-homocysteine + 3 H(+)</text>
        <dbReference type="Rhea" id="RHEA:54712"/>
        <dbReference type="Rhea" id="RHEA-COMP:13785"/>
        <dbReference type="Rhea" id="RHEA-COMP:13971"/>
        <dbReference type="ChEBI" id="CHEBI:15378"/>
        <dbReference type="ChEBI" id="CHEBI:57856"/>
        <dbReference type="ChEBI" id="CHEBI:59789"/>
        <dbReference type="ChEBI" id="CHEBI:138057"/>
        <dbReference type="ChEBI" id="CHEBI:138315"/>
        <dbReference type="EC" id="2.1.1.244"/>
    </reaction>
</comment>
<keyword evidence="3" id="KW-0808">Transferase</keyword>
<evidence type="ECO:0000256" key="8">
    <source>
        <dbReference type="ARBA" id="ARBA00047306"/>
    </source>
</evidence>
<proteinExistence type="inferred from homology"/>
<evidence type="ECO:0000256" key="11">
    <source>
        <dbReference type="PIRSR" id="PIRSR016958-1"/>
    </source>
</evidence>
<comment type="catalytic activity">
    <reaction evidence="8">
        <text>N-terminal L-seryl-L-prolyl-L-lysyl-[protein] + 3 S-adenosyl-L-methionine = N-terminal N,N,N-trimethyl-L-seryl-L-prolyl-L-lysyl-[protein] + 3 S-adenosyl-L-homocysteine + 3 H(+)</text>
        <dbReference type="Rhea" id="RHEA:54724"/>
        <dbReference type="Rhea" id="RHEA-COMP:13789"/>
        <dbReference type="Rhea" id="RHEA-COMP:13973"/>
        <dbReference type="ChEBI" id="CHEBI:15378"/>
        <dbReference type="ChEBI" id="CHEBI:57856"/>
        <dbReference type="ChEBI" id="CHEBI:59789"/>
        <dbReference type="ChEBI" id="CHEBI:138061"/>
        <dbReference type="ChEBI" id="CHEBI:138317"/>
        <dbReference type="EC" id="2.1.1.244"/>
    </reaction>
</comment>
<dbReference type="PANTHER" id="PTHR12753">
    <property type="entry name" value="AD-003 - RELATED"/>
    <property type="match status" value="1"/>
</dbReference>
<evidence type="ECO:0000256" key="3">
    <source>
        <dbReference type="ARBA" id="ARBA00022679"/>
    </source>
</evidence>
<comment type="catalytic activity">
    <reaction evidence="9">
        <text>N-terminal L-prolyl-L-prolyl-L-lysyl-[protein] + 2 S-adenosyl-L-methionine = N-terminal N,N-dimethyl-L-prolyl-L-prolyl-L-lysyl-[protein] + 2 S-adenosyl-L-homocysteine + 2 H(+)</text>
        <dbReference type="Rhea" id="RHEA:54736"/>
        <dbReference type="Rhea" id="RHEA-COMP:13787"/>
        <dbReference type="Rhea" id="RHEA-COMP:13974"/>
        <dbReference type="ChEBI" id="CHEBI:15378"/>
        <dbReference type="ChEBI" id="CHEBI:57856"/>
        <dbReference type="ChEBI" id="CHEBI:59789"/>
        <dbReference type="ChEBI" id="CHEBI:138059"/>
        <dbReference type="ChEBI" id="CHEBI:138318"/>
        <dbReference type="EC" id="2.1.1.244"/>
    </reaction>
</comment>
<dbReference type="Proteomes" id="UP001175000">
    <property type="component" value="Unassembled WGS sequence"/>
</dbReference>
<dbReference type="Pfam" id="PF05891">
    <property type="entry name" value="Methyltransf_PK"/>
    <property type="match status" value="1"/>
</dbReference>
<evidence type="ECO:0000256" key="5">
    <source>
        <dbReference type="ARBA" id="ARBA00039112"/>
    </source>
</evidence>
<dbReference type="GO" id="GO:0032259">
    <property type="term" value="P:methylation"/>
    <property type="evidence" value="ECO:0007669"/>
    <property type="project" value="UniProtKB-KW"/>
</dbReference>
<evidence type="ECO:0000313" key="13">
    <source>
        <dbReference type="Proteomes" id="UP001175000"/>
    </source>
</evidence>
<dbReference type="AlphaFoldDB" id="A0AA40BZV0"/>
<keyword evidence="2" id="KW-0489">Methyltransferase</keyword>
<keyword evidence="13" id="KW-1185">Reference proteome</keyword>
<comment type="similarity">
    <text evidence="1">Belongs to the methyltransferase superfamily. NTM1 family.</text>
</comment>
<evidence type="ECO:0000256" key="9">
    <source>
        <dbReference type="ARBA" id="ARBA00047885"/>
    </source>
</evidence>
<gene>
    <name evidence="12" type="ORF">B0T14DRAFT_545794</name>
</gene>
<dbReference type="InterPro" id="IPR008576">
    <property type="entry name" value="MeTrfase_NTM1"/>
</dbReference>
<evidence type="ECO:0000256" key="1">
    <source>
        <dbReference type="ARBA" id="ARBA00009059"/>
    </source>
</evidence>
<evidence type="ECO:0000256" key="6">
    <source>
        <dbReference type="ARBA" id="ARBA00039449"/>
    </source>
</evidence>